<proteinExistence type="predicted"/>
<dbReference type="InterPro" id="IPR050245">
    <property type="entry name" value="PrsA_foldase"/>
</dbReference>
<evidence type="ECO:0000256" key="2">
    <source>
        <dbReference type="PROSITE-ProRule" id="PRU00278"/>
    </source>
</evidence>
<dbReference type="PROSITE" id="PS50198">
    <property type="entry name" value="PPIC_PPIASE_2"/>
    <property type="match status" value="2"/>
</dbReference>
<keyword evidence="2" id="KW-0413">Isomerase</keyword>
<reference evidence="4 5" key="1">
    <citation type="journal article" date="2019" name="Nat. Microbiol.">
        <title>Mediterranean grassland soil C-N compound turnover is dependent on rainfall and depth, and is mediated by genomically divergent microorganisms.</title>
        <authorList>
            <person name="Diamond S."/>
            <person name="Andeer P.F."/>
            <person name="Li Z."/>
            <person name="Crits-Christoph A."/>
            <person name="Burstein D."/>
            <person name="Anantharaman K."/>
            <person name="Lane K.R."/>
            <person name="Thomas B.C."/>
            <person name="Pan C."/>
            <person name="Northen T.R."/>
            <person name="Banfield J.F."/>
        </authorList>
    </citation>
    <scope>NUCLEOTIDE SEQUENCE [LARGE SCALE GENOMIC DNA]</scope>
    <source>
        <strain evidence="4">WS_10</strain>
    </source>
</reference>
<keyword evidence="2" id="KW-0697">Rotamase</keyword>
<gene>
    <name evidence="4" type="ORF">E6K80_11485</name>
</gene>
<evidence type="ECO:0000259" key="3">
    <source>
        <dbReference type="PROSITE" id="PS50198"/>
    </source>
</evidence>
<dbReference type="InterPro" id="IPR000297">
    <property type="entry name" value="PPIase_PpiC"/>
</dbReference>
<accession>A0A538U143</accession>
<name>A0A538U143_UNCEI</name>
<dbReference type="InterPro" id="IPR015391">
    <property type="entry name" value="SurA_N"/>
</dbReference>
<dbReference type="InterPro" id="IPR027304">
    <property type="entry name" value="Trigger_fact/SurA_dom_sf"/>
</dbReference>
<protein>
    <recommendedName>
        <fullName evidence="3">PpiC domain-containing protein</fullName>
    </recommendedName>
</protein>
<dbReference type="GO" id="GO:0003755">
    <property type="term" value="F:peptidyl-prolyl cis-trans isomerase activity"/>
    <property type="evidence" value="ECO:0007669"/>
    <property type="project" value="UniProtKB-KW"/>
</dbReference>
<dbReference type="SUPFAM" id="SSF109998">
    <property type="entry name" value="Triger factor/SurA peptide-binding domain-like"/>
    <property type="match status" value="1"/>
</dbReference>
<dbReference type="Pfam" id="PF00639">
    <property type="entry name" value="Rotamase"/>
    <property type="match status" value="2"/>
</dbReference>
<dbReference type="EMBL" id="VBPA01000290">
    <property type="protein sequence ID" value="TMQ69521.1"/>
    <property type="molecule type" value="Genomic_DNA"/>
</dbReference>
<dbReference type="PROSITE" id="PS01096">
    <property type="entry name" value="PPIC_PPIASE_1"/>
    <property type="match status" value="1"/>
</dbReference>
<organism evidence="4 5">
    <name type="scientific">Eiseniibacteriota bacterium</name>
    <dbReference type="NCBI Taxonomy" id="2212470"/>
    <lineage>
        <taxon>Bacteria</taxon>
        <taxon>Candidatus Eiseniibacteriota</taxon>
    </lineage>
</organism>
<dbReference type="AlphaFoldDB" id="A0A538U143"/>
<dbReference type="Pfam" id="PF09312">
    <property type="entry name" value="SurA_N"/>
    <property type="match status" value="1"/>
</dbReference>
<dbReference type="Proteomes" id="UP000319836">
    <property type="component" value="Unassembled WGS sequence"/>
</dbReference>
<dbReference type="InterPro" id="IPR046357">
    <property type="entry name" value="PPIase_dom_sf"/>
</dbReference>
<dbReference type="PANTHER" id="PTHR47245">
    <property type="entry name" value="PEPTIDYLPROLYL ISOMERASE"/>
    <property type="match status" value="1"/>
</dbReference>
<dbReference type="PANTHER" id="PTHR47245:SF2">
    <property type="entry name" value="PEPTIDYL-PROLYL CIS-TRANS ISOMERASE HP_0175-RELATED"/>
    <property type="match status" value="1"/>
</dbReference>
<dbReference type="SUPFAM" id="SSF54534">
    <property type="entry name" value="FKBP-like"/>
    <property type="match status" value="2"/>
</dbReference>
<feature type="domain" description="PpiC" evidence="3">
    <location>
        <begin position="313"/>
        <end position="413"/>
    </location>
</feature>
<dbReference type="Gene3D" id="3.10.50.40">
    <property type="match status" value="2"/>
</dbReference>
<evidence type="ECO:0000256" key="1">
    <source>
        <dbReference type="ARBA" id="ARBA00022764"/>
    </source>
</evidence>
<dbReference type="InterPro" id="IPR023058">
    <property type="entry name" value="PPIase_PpiC_CS"/>
</dbReference>
<evidence type="ECO:0000313" key="4">
    <source>
        <dbReference type="EMBL" id="TMQ69521.1"/>
    </source>
</evidence>
<keyword evidence="1" id="KW-0574">Periplasm</keyword>
<evidence type="ECO:0000313" key="5">
    <source>
        <dbReference type="Proteomes" id="UP000319836"/>
    </source>
</evidence>
<dbReference type="Gene3D" id="1.10.4030.10">
    <property type="entry name" value="Porin chaperone SurA, peptide-binding domain"/>
    <property type="match status" value="1"/>
</dbReference>
<feature type="domain" description="PpiC" evidence="3">
    <location>
        <begin position="194"/>
        <end position="294"/>
    </location>
</feature>
<sequence length="460" mass="50996">MSHLEEAEVRTCVRSTAAAAPPATRPASAPRPVAATGDAQRLDGIAAVVNDEVVLQSDVEEQLYLVMMRAQEQPDSSMTDTLRRQILDQLIDEKLIVAEAKRQAVTIPDAEVNKQVDQALKEAKERMGTPEAFQAQLERENLTEAKLRDKYRAEVRRQLLAQRLVQKQFARKTLSQAEAEAYFKANPEKFPKLPAEVRVSVIQIPVDPESLADTKARSEAASVRKRIMSGEKFAKVAEEVSDDPASARAGGDLGYFVRGQLDPSVEDAAYSLRPGVLSSPIRSSFGYHLLEVLDRDTLKIGKRDSLDAQGRPVIEVHARHILIRVPVSDADIARARKKAEKVRGEAAKGTDFAQLVSRYSEYKGPQSAGGDLGFLSLGTLQPNIRDALDSLKIGETSRVLVNRAGFNVFKLTDRKPERAYTLEEIRTELPSAVATIQFREKYDVWVKGLRAKAHIEYRSS</sequence>
<comment type="caution">
    <text evidence="4">The sequence shown here is derived from an EMBL/GenBank/DDBJ whole genome shotgun (WGS) entry which is preliminary data.</text>
</comment>